<dbReference type="PANTHER" id="PTHR35038">
    <property type="entry name" value="DISSIMILATORY SULFITE REDUCTASE SIRA"/>
    <property type="match status" value="1"/>
</dbReference>
<accession>A0A5S3P373</accession>
<keyword evidence="5" id="KW-1185">Reference proteome</keyword>
<dbReference type="OrthoDB" id="257578at2"/>
<dbReference type="InterPro" id="IPR036280">
    <property type="entry name" value="Multihaem_cyt_sf"/>
</dbReference>
<protein>
    <recommendedName>
        <fullName evidence="3">Cytochrome c-552/4 domain-containing protein</fullName>
    </recommendedName>
</protein>
<feature type="domain" description="Cytochrome c-552/4" evidence="3">
    <location>
        <begin position="83"/>
        <end position="157"/>
    </location>
</feature>
<feature type="transmembrane region" description="Helical" evidence="2">
    <location>
        <begin position="21"/>
        <end position="39"/>
    </location>
</feature>
<dbReference type="EMBL" id="VCAO01000004">
    <property type="protein sequence ID" value="TMM47296.1"/>
    <property type="molecule type" value="Genomic_DNA"/>
</dbReference>
<dbReference type="Gene3D" id="1.10.1130.10">
    <property type="entry name" value="Flavocytochrome C3, Chain A"/>
    <property type="match status" value="1"/>
</dbReference>
<sequence length="475" mass="49937">MGDRTRGLSDSARPRRLLGHVRIPFIAGLLALCAFSASFTDFGASRAEAQSAGGGTYVGVATCAGSTCHGRAEGNGAIVRQDEIATWQEPSAASGAHSRAYSVLASARGRQITATLGMGAATSAPACLGCHSTYVPQAQRGGRFQTSDGVGCESCHGPANGWLAVHYAKSASHPANVRAGLRPLEQPQVRAKVCLDCHYGSSDTGQFVTHAMMAAGHPRISFELDLFSTLQQHHDQDADYVRRKGRTDSVRLWAVGQAEAVRRQTDLFARNDLASEGMFPQFYFYDCHSCHRAITDGPQRRLTFETNPARPIPFGNPPFNDENIILLSAVSRALAPGAAASFDEASKAFHRAMGSNRGAAQQAAITLRGRAGALSDALAARSYSGNDAFSVVQTIAAKATTVRFTDYAGSVQAVMAVDTLLNALVREGRITVGAAAGIRANINRAYAAVSAPEAYSPAAFRSSLGSAASAIGSLQ</sequence>
<gene>
    <name evidence="4" type="ORF">FEV51_09505</name>
</gene>
<dbReference type="Pfam" id="PF13435">
    <property type="entry name" value="Cytochrome_C554"/>
    <property type="match status" value="1"/>
</dbReference>
<evidence type="ECO:0000256" key="2">
    <source>
        <dbReference type="SAM" id="Phobius"/>
    </source>
</evidence>
<proteinExistence type="predicted"/>
<evidence type="ECO:0000259" key="3">
    <source>
        <dbReference type="Pfam" id="PF13435"/>
    </source>
</evidence>
<keyword evidence="1" id="KW-0732">Signal</keyword>
<dbReference type="PANTHER" id="PTHR35038:SF8">
    <property type="entry name" value="C-TYPE POLYHEME CYTOCHROME OMCC"/>
    <property type="match status" value="1"/>
</dbReference>
<dbReference type="SUPFAM" id="SSF48695">
    <property type="entry name" value="Multiheme cytochromes"/>
    <property type="match status" value="1"/>
</dbReference>
<dbReference type="Proteomes" id="UP000309668">
    <property type="component" value="Unassembled WGS sequence"/>
</dbReference>
<dbReference type="AlphaFoldDB" id="A0A5S3P373"/>
<evidence type="ECO:0000313" key="4">
    <source>
        <dbReference type="EMBL" id="TMM47296.1"/>
    </source>
</evidence>
<reference evidence="4 5" key="1">
    <citation type="submission" date="2019-05" db="EMBL/GenBank/DDBJ databases">
        <title>Erythrobacter marisflavi sp. nov., isolated from isolated from water of an estuary environment.</title>
        <authorList>
            <person name="Yoon J.-H."/>
        </authorList>
    </citation>
    <scope>NUCLEOTIDE SEQUENCE [LARGE SCALE GENOMIC DNA]</scope>
    <source>
        <strain evidence="4 5">KEM-5</strain>
    </source>
</reference>
<comment type="caution">
    <text evidence="4">The sequence shown here is derived from an EMBL/GenBank/DDBJ whole genome shotgun (WGS) entry which is preliminary data.</text>
</comment>
<evidence type="ECO:0000256" key="1">
    <source>
        <dbReference type="ARBA" id="ARBA00022729"/>
    </source>
</evidence>
<dbReference type="RefSeq" id="WP_138618325.1">
    <property type="nucleotide sequence ID" value="NZ_VCAO01000004.1"/>
</dbReference>
<keyword evidence="2" id="KW-0812">Transmembrane</keyword>
<organism evidence="4 5">
    <name type="scientific">Qipengyuania marisflavi</name>
    <dbReference type="NCBI Taxonomy" id="2486356"/>
    <lineage>
        <taxon>Bacteria</taxon>
        <taxon>Pseudomonadati</taxon>
        <taxon>Pseudomonadota</taxon>
        <taxon>Alphaproteobacteria</taxon>
        <taxon>Sphingomonadales</taxon>
        <taxon>Erythrobacteraceae</taxon>
        <taxon>Qipengyuania</taxon>
    </lineage>
</organism>
<evidence type="ECO:0000313" key="5">
    <source>
        <dbReference type="Proteomes" id="UP000309668"/>
    </source>
</evidence>
<dbReference type="InterPro" id="IPR023155">
    <property type="entry name" value="Cyt_c-552/4"/>
</dbReference>
<name>A0A5S3P373_9SPHN</name>
<dbReference type="InterPro" id="IPR051829">
    <property type="entry name" value="Multiheme_Cytochr_ET"/>
</dbReference>
<keyword evidence="2" id="KW-1133">Transmembrane helix</keyword>
<keyword evidence="2" id="KW-0472">Membrane</keyword>